<dbReference type="Proteomes" id="UP000284689">
    <property type="component" value="Unassembled WGS sequence"/>
</dbReference>
<sequence>MIAKAKAISHGINAIRYITGESLKKKHPEKIYRVLDNLMPSQPDTLGIWNSMQLTLSRFKPIKNSVIRIELSPSAEHTRFFDIEDWQKLWQDFATEFDKQVFTGKDGKVRSCQTNLANSKYTVWLHEESDGEVPHLHAAVCRLDEDGNINNDHNIHLRAQRAAERIAKKRGWTTAVQIRYTNIHQVNRDCMDALRSMPEWSWEEYKNTLTRKGYSVHERKDAQHVIRGYALVNGNTKYKASELGVARNLMISKLPKTWDKLHHRPQVVTLSNQPKETQTEQNLKPSASAEHTRYNTYHPDTISYTLNHDDKEHRFYIPEKVLEYFNDEFDYRDTENCQELTDMAVAIFVGLLETPNVATGSGGGGSQSNLPWRDKDEDDWQWARRCARAAGRLLGKKPKSGLKR</sequence>
<dbReference type="AlphaFoldDB" id="A0A174HYF2"/>
<dbReference type="Proteomes" id="UP000095657">
    <property type="component" value="Unassembled WGS sequence"/>
</dbReference>
<dbReference type="InterPro" id="IPR005094">
    <property type="entry name" value="Endonuclease_MobA/VirD2"/>
</dbReference>
<accession>A0A174HYF2</accession>
<dbReference type="RefSeq" id="WP_021935563.1">
    <property type="nucleotide sequence ID" value="NZ_CP081920.1"/>
</dbReference>
<evidence type="ECO:0000313" key="4">
    <source>
        <dbReference type="EMBL" id="RHD48949.1"/>
    </source>
</evidence>
<dbReference type="EMBL" id="QSJD01000012">
    <property type="protein sequence ID" value="RHD48949.1"/>
    <property type="molecule type" value="Genomic_DNA"/>
</dbReference>
<name>A0A174HYF2_9BACE</name>
<gene>
    <name evidence="4" type="ORF">DW794_09520</name>
    <name evidence="3" type="ORF">ERS852494_00753</name>
</gene>
<reference evidence="4 6" key="2">
    <citation type="submission" date="2018-08" db="EMBL/GenBank/DDBJ databases">
        <title>A genome reference for cultivated species of the human gut microbiota.</title>
        <authorList>
            <person name="Zou Y."/>
            <person name="Xue W."/>
            <person name="Luo G."/>
        </authorList>
    </citation>
    <scope>NUCLEOTIDE SEQUENCE [LARGE SCALE GENOMIC DNA]</scope>
    <source>
        <strain evidence="4 6">AM31-16AC</strain>
    </source>
</reference>
<dbReference type="EMBL" id="CZAI01000002">
    <property type="protein sequence ID" value="CUO79943.1"/>
    <property type="molecule type" value="Genomic_DNA"/>
</dbReference>
<evidence type="ECO:0000313" key="6">
    <source>
        <dbReference type="Proteomes" id="UP000284689"/>
    </source>
</evidence>
<protein>
    <submittedName>
        <fullName evidence="3 4">Relaxase</fullName>
    </submittedName>
</protein>
<feature type="domain" description="MobA/VirD2-like nuclease" evidence="2">
    <location>
        <begin position="47"/>
        <end position="172"/>
    </location>
</feature>
<proteinExistence type="predicted"/>
<feature type="region of interest" description="Disordered" evidence="1">
    <location>
        <begin position="272"/>
        <end position="292"/>
    </location>
</feature>
<evidence type="ECO:0000259" key="2">
    <source>
        <dbReference type="Pfam" id="PF03432"/>
    </source>
</evidence>
<evidence type="ECO:0000313" key="3">
    <source>
        <dbReference type="EMBL" id="CUO79943.1"/>
    </source>
</evidence>
<evidence type="ECO:0000256" key="1">
    <source>
        <dbReference type="SAM" id="MobiDB-lite"/>
    </source>
</evidence>
<reference evidence="3 5" key="1">
    <citation type="submission" date="2015-09" db="EMBL/GenBank/DDBJ databases">
        <authorList>
            <consortium name="Pathogen Informatics"/>
        </authorList>
    </citation>
    <scope>NUCLEOTIDE SEQUENCE [LARGE SCALE GENOMIC DNA]</scope>
    <source>
        <strain evidence="3 5">2789STDY5834880</strain>
    </source>
</reference>
<organism evidence="3 5">
    <name type="scientific">Bacteroides caccae</name>
    <dbReference type="NCBI Taxonomy" id="47678"/>
    <lineage>
        <taxon>Bacteria</taxon>
        <taxon>Pseudomonadati</taxon>
        <taxon>Bacteroidota</taxon>
        <taxon>Bacteroidia</taxon>
        <taxon>Bacteroidales</taxon>
        <taxon>Bacteroidaceae</taxon>
        <taxon>Bacteroides</taxon>
    </lineage>
</organism>
<dbReference type="STRING" id="47678.ERS852494_00753"/>
<evidence type="ECO:0000313" key="5">
    <source>
        <dbReference type="Proteomes" id="UP000095657"/>
    </source>
</evidence>
<feature type="compositionally biased region" description="Polar residues" evidence="1">
    <location>
        <begin position="272"/>
        <end position="285"/>
    </location>
</feature>
<dbReference type="Pfam" id="PF03432">
    <property type="entry name" value="Relaxase"/>
    <property type="match status" value="1"/>
</dbReference>